<keyword evidence="3" id="KW-1185">Reference proteome</keyword>
<protein>
    <submittedName>
        <fullName evidence="2">Transcriptional regulator</fullName>
    </submittedName>
</protein>
<evidence type="ECO:0000259" key="1">
    <source>
        <dbReference type="SMART" id="SM00530"/>
    </source>
</evidence>
<dbReference type="Proteomes" id="UP000252107">
    <property type="component" value="Unassembled WGS sequence"/>
</dbReference>
<organism evidence="2 3">
    <name type="scientific">Nostoc minutum NIES-26</name>
    <dbReference type="NCBI Taxonomy" id="1844469"/>
    <lineage>
        <taxon>Bacteria</taxon>
        <taxon>Bacillati</taxon>
        <taxon>Cyanobacteriota</taxon>
        <taxon>Cyanophyceae</taxon>
        <taxon>Nostocales</taxon>
        <taxon>Nostocaceae</taxon>
        <taxon>Nostoc</taxon>
    </lineage>
</organism>
<dbReference type="SMART" id="SM00530">
    <property type="entry name" value="HTH_XRE"/>
    <property type="match status" value="1"/>
</dbReference>
<feature type="domain" description="HTH cro/C1-type" evidence="1">
    <location>
        <begin position="22"/>
        <end position="79"/>
    </location>
</feature>
<evidence type="ECO:0000313" key="3">
    <source>
        <dbReference type="Proteomes" id="UP000252107"/>
    </source>
</evidence>
<dbReference type="GO" id="GO:0003677">
    <property type="term" value="F:DNA binding"/>
    <property type="evidence" value="ECO:0007669"/>
    <property type="project" value="InterPro"/>
</dbReference>
<dbReference type="SUPFAM" id="SSF47413">
    <property type="entry name" value="lambda repressor-like DNA-binding domains"/>
    <property type="match status" value="1"/>
</dbReference>
<dbReference type="CDD" id="cd00093">
    <property type="entry name" value="HTH_XRE"/>
    <property type="match status" value="1"/>
</dbReference>
<dbReference type="AlphaFoldDB" id="A0A367RWM1"/>
<sequence>MLTVQVKKSIVIVKDFPGLGERIKKAREGDKRSLTQICKDSGVSRTYWHQIENEATLSPITEDIVRKIEVTLGVDLGVSFD</sequence>
<dbReference type="InterPro" id="IPR001387">
    <property type="entry name" value="Cro/C1-type_HTH"/>
</dbReference>
<name>A0A367RWM1_9NOSO</name>
<gene>
    <name evidence="2" type="ORF">A6770_36925</name>
</gene>
<reference evidence="2" key="1">
    <citation type="submission" date="2016-04" db="EMBL/GenBank/DDBJ databases">
        <authorList>
            <person name="Tabuchi Yagui T.R."/>
        </authorList>
    </citation>
    <scope>NUCLEOTIDE SEQUENCE [LARGE SCALE GENOMIC DNA]</scope>
    <source>
        <strain evidence="2">NIES-26</strain>
    </source>
</reference>
<evidence type="ECO:0000313" key="2">
    <source>
        <dbReference type="EMBL" id="RCJ40925.1"/>
    </source>
</evidence>
<accession>A0A367RWM1</accession>
<dbReference type="EMBL" id="LXQD01000035">
    <property type="protein sequence ID" value="RCJ40925.1"/>
    <property type="molecule type" value="Genomic_DNA"/>
</dbReference>
<dbReference type="InterPro" id="IPR010982">
    <property type="entry name" value="Lambda_DNA-bd_dom_sf"/>
</dbReference>
<comment type="caution">
    <text evidence="2">The sequence shown here is derived from an EMBL/GenBank/DDBJ whole genome shotgun (WGS) entry which is preliminary data.</text>
</comment>
<proteinExistence type="predicted"/>
<dbReference type="Gene3D" id="1.10.260.40">
    <property type="entry name" value="lambda repressor-like DNA-binding domains"/>
    <property type="match status" value="1"/>
</dbReference>